<reference evidence="7" key="1">
    <citation type="journal article" date="2013" name="Nat. Genet.">
        <title>The Capsella rubella genome and the genomic consequences of rapid mating system evolution.</title>
        <authorList>
            <person name="Slotte T."/>
            <person name="Hazzouri K.M."/>
            <person name="Agren J.A."/>
            <person name="Koenig D."/>
            <person name="Maumus F."/>
            <person name="Guo Y.L."/>
            <person name="Steige K."/>
            <person name="Platts A.E."/>
            <person name="Escobar J.S."/>
            <person name="Newman L.K."/>
            <person name="Wang W."/>
            <person name="Mandakova T."/>
            <person name="Vello E."/>
            <person name="Smith L.M."/>
            <person name="Henz S.R."/>
            <person name="Steffen J."/>
            <person name="Takuno S."/>
            <person name="Brandvain Y."/>
            <person name="Coop G."/>
            <person name="Andolfatto P."/>
            <person name="Hu T.T."/>
            <person name="Blanchette M."/>
            <person name="Clark R.M."/>
            <person name="Quesneville H."/>
            <person name="Nordborg M."/>
            <person name="Gaut B.S."/>
            <person name="Lysak M.A."/>
            <person name="Jenkins J."/>
            <person name="Grimwood J."/>
            <person name="Chapman J."/>
            <person name="Prochnik S."/>
            <person name="Shu S."/>
            <person name="Rokhsar D."/>
            <person name="Schmutz J."/>
            <person name="Weigel D."/>
            <person name="Wright S.I."/>
        </authorList>
    </citation>
    <scope>NUCLEOTIDE SEQUENCE [LARGE SCALE GENOMIC DNA]</scope>
    <source>
        <strain evidence="7">cv. Monte Gargano</strain>
    </source>
</reference>
<evidence type="ECO:0000256" key="4">
    <source>
        <dbReference type="SAM" id="MobiDB-lite"/>
    </source>
</evidence>
<dbReference type="InterPro" id="IPR003653">
    <property type="entry name" value="Peptidase_C48_C"/>
</dbReference>
<accession>R0EU45</accession>
<sequence length="471" mass="52119">MCEDLHFFLAYPWGRLSFEMMMKSIKDRDVVQLATTCVAVQGIFYALQLVILQAASAIQEGSPAEEPPCSDSEEEPAARVGTRSYVPLKIANAKRLDGNREILVDPIIFPELDMDPNEDLTSDDDCDDVDVDNIKRGVLAKITRARKAQKAPPRQSVKNRDPSPAGISSGGVEVSGIVSPREGQRIEVAENPPLVVEDEEGHIKPVHVVDQSGLGVIQTDSTVKYPLPVAEAERYDKKTKVLVGHPSSIEKDSNIAVNPEERYQNSLKQLKAARTISLGGEESLSNKDVVDIIERQKHHNAKVMDALIRFSRHLLRTDNLDGQKLRVDLLDLKFVSLMIRVGDIGRALLFSEADFLYVPFNFDRKHWVSMCIDLPNGSIVVLDSELQPIALMLPYLLSQASVFQTPTGPFEITRPSCIPQVQSPLDSGIMAYFLIHAHAKGGLEECAEVKVEQLEFEIKRLVSAIILAGVP</sequence>
<keyword evidence="3" id="KW-0378">Hydrolase</keyword>
<name>R0EU45_9BRAS</name>
<evidence type="ECO:0000313" key="6">
    <source>
        <dbReference type="EMBL" id="EOA12311.1"/>
    </source>
</evidence>
<evidence type="ECO:0000256" key="2">
    <source>
        <dbReference type="ARBA" id="ARBA00022670"/>
    </source>
</evidence>
<proteinExistence type="inferred from homology"/>
<dbReference type="AlphaFoldDB" id="R0EU45"/>
<protein>
    <recommendedName>
        <fullName evidence="5">Ubiquitin-like protease family profile domain-containing protein</fullName>
    </recommendedName>
</protein>
<feature type="compositionally biased region" description="Low complexity" evidence="4">
    <location>
        <begin position="166"/>
        <end position="179"/>
    </location>
</feature>
<feature type="domain" description="Ubiquitin-like protease family profile" evidence="5">
    <location>
        <begin position="282"/>
        <end position="438"/>
    </location>
</feature>
<gene>
    <name evidence="6" type="ORF">CARUB_v10007950mg</name>
</gene>
<dbReference type="EMBL" id="KB870817">
    <property type="protein sequence ID" value="EOA12311.1"/>
    <property type="molecule type" value="Genomic_DNA"/>
</dbReference>
<evidence type="ECO:0000259" key="5">
    <source>
        <dbReference type="PROSITE" id="PS50600"/>
    </source>
</evidence>
<dbReference type="GO" id="GO:0006508">
    <property type="term" value="P:proteolysis"/>
    <property type="evidence" value="ECO:0007669"/>
    <property type="project" value="UniProtKB-KW"/>
</dbReference>
<dbReference type="Gene3D" id="3.40.395.10">
    <property type="entry name" value="Adenoviral Proteinase, Chain A"/>
    <property type="match status" value="1"/>
</dbReference>
<evidence type="ECO:0000256" key="3">
    <source>
        <dbReference type="ARBA" id="ARBA00022801"/>
    </source>
</evidence>
<evidence type="ECO:0000313" key="7">
    <source>
        <dbReference type="Proteomes" id="UP000029121"/>
    </source>
</evidence>
<dbReference type="GO" id="GO:0008234">
    <property type="term" value="F:cysteine-type peptidase activity"/>
    <property type="evidence" value="ECO:0007669"/>
    <property type="project" value="InterPro"/>
</dbReference>
<keyword evidence="2" id="KW-0645">Protease</keyword>
<evidence type="ECO:0000256" key="1">
    <source>
        <dbReference type="ARBA" id="ARBA00005234"/>
    </source>
</evidence>
<keyword evidence="7" id="KW-1185">Reference proteome</keyword>
<dbReference type="PROSITE" id="PS50600">
    <property type="entry name" value="ULP_PROTEASE"/>
    <property type="match status" value="1"/>
</dbReference>
<comment type="similarity">
    <text evidence="1">Belongs to the peptidase C48 family.</text>
</comment>
<dbReference type="Proteomes" id="UP000029121">
    <property type="component" value="Unassembled WGS sequence"/>
</dbReference>
<feature type="region of interest" description="Disordered" evidence="4">
    <location>
        <begin position="144"/>
        <end position="185"/>
    </location>
</feature>
<dbReference type="SUPFAM" id="SSF54001">
    <property type="entry name" value="Cysteine proteinases"/>
    <property type="match status" value="1"/>
</dbReference>
<dbReference type="InterPro" id="IPR038765">
    <property type="entry name" value="Papain-like_cys_pep_sf"/>
</dbReference>
<dbReference type="Pfam" id="PF02902">
    <property type="entry name" value="Peptidase_C48"/>
    <property type="match status" value="1"/>
</dbReference>
<organism evidence="6 7">
    <name type="scientific">Capsella rubella</name>
    <dbReference type="NCBI Taxonomy" id="81985"/>
    <lineage>
        <taxon>Eukaryota</taxon>
        <taxon>Viridiplantae</taxon>
        <taxon>Streptophyta</taxon>
        <taxon>Embryophyta</taxon>
        <taxon>Tracheophyta</taxon>
        <taxon>Spermatophyta</taxon>
        <taxon>Magnoliopsida</taxon>
        <taxon>eudicotyledons</taxon>
        <taxon>Gunneridae</taxon>
        <taxon>Pentapetalae</taxon>
        <taxon>rosids</taxon>
        <taxon>malvids</taxon>
        <taxon>Brassicales</taxon>
        <taxon>Brassicaceae</taxon>
        <taxon>Camelineae</taxon>
        <taxon>Capsella</taxon>
    </lineage>
</organism>